<evidence type="ECO:0008006" key="3">
    <source>
        <dbReference type="Google" id="ProtNLM"/>
    </source>
</evidence>
<organism evidence="1 2">
    <name type="scientific">Dictyobacter formicarum</name>
    <dbReference type="NCBI Taxonomy" id="2778368"/>
    <lineage>
        <taxon>Bacteria</taxon>
        <taxon>Bacillati</taxon>
        <taxon>Chloroflexota</taxon>
        <taxon>Ktedonobacteria</taxon>
        <taxon>Ktedonobacterales</taxon>
        <taxon>Dictyobacteraceae</taxon>
        <taxon>Dictyobacter</taxon>
    </lineage>
</organism>
<dbReference type="Proteomes" id="UP000635565">
    <property type="component" value="Unassembled WGS sequence"/>
</dbReference>
<sequence>MDKTIEQVKNILHTAQRWNAGLQWDDFLLAIEFHQDGTGQMMYGECQGMRSLIDFRYEISVDMQLRFEFFDTTADYLGQPFERTEQNAFKTVAFQLLDGPFTIDEPFDQQHTYQHLLRFATDPFPDGYGIWDGEVDLLDYYG</sequence>
<evidence type="ECO:0000313" key="1">
    <source>
        <dbReference type="EMBL" id="GHO87436.1"/>
    </source>
</evidence>
<dbReference type="RefSeq" id="WP_201364998.1">
    <property type="nucleotide sequence ID" value="NZ_BNJJ01000017.1"/>
</dbReference>
<protein>
    <recommendedName>
        <fullName evidence="3">DUF600 domain-containing protein</fullName>
    </recommendedName>
</protein>
<keyword evidence="2" id="KW-1185">Reference proteome</keyword>
<gene>
    <name evidence="1" type="ORF">KSZ_54420</name>
</gene>
<comment type="caution">
    <text evidence="1">The sequence shown here is derived from an EMBL/GenBank/DDBJ whole genome shotgun (WGS) entry which is preliminary data.</text>
</comment>
<evidence type="ECO:0000313" key="2">
    <source>
        <dbReference type="Proteomes" id="UP000635565"/>
    </source>
</evidence>
<proteinExistence type="predicted"/>
<name>A0ABQ3VQR4_9CHLR</name>
<reference evidence="1 2" key="1">
    <citation type="journal article" date="2021" name="Int. J. Syst. Evol. Microbiol.">
        <title>Reticulibacter mediterranei gen. nov., sp. nov., within the new family Reticulibacteraceae fam. nov., and Ktedonospora formicarum gen. nov., sp. nov., Ktedonobacter robiniae sp. nov., Dictyobacter formicarum sp. nov. and Dictyobacter arantiisoli sp. nov., belonging to the class Ktedonobacteria.</title>
        <authorList>
            <person name="Yabe S."/>
            <person name="Zheng Y."/>
            <person name="Wang C.M."/>
            <person name="Sakai Y."/>
            <person name="Abe K."/>
            <person name="Yokota A."/>
            <person name="Donadio S."/>
            <person name="Cavaletti L."/>
            <person name="Monciardini P."/>
        </authorList>
    </citation>
    <scope>NUCLEOTIDE SEQUENCE [LARGE SCALE GENOMIC DNA]</scope>
    <source>
        <strain evidence="1 2">SOSP1-9</strain>
    </source>
</reference>
<accession>A0ABQ3VQR4</accession>
<dbReference type="EMBL" id="BNJJ01000017">
    <property type="protein sequence ID" value="GHO87436.1"/>
    <property type="molecule type" value="Genomic_DNA"/>
</dbReference>